<organism evidence="1 2">
    <name type="scientific">Eretmocerus hayati</name>
    <dbReference type="NCBI Taxonomy" id="131215"/>
    <lineage>
        <taxon>Eukaryota</taxon>
        <taxon>Metazoa</taxon>
        <taxon>Ecdysozoa</taxon>
        <taxon>Arthropoda</taxon>
        <taxon>Hexapoda</taxon>
        <taxon>Insecta</taxon>
        <taxon>Pterygota</taxon>
        <taxon>Neoptera</taxon>
        <taxon>Endopterygota</taxon>
        <taxon>Hymenoptera</taxon>
        <taxon>Apocrita</taxon>
        <taxon>Proctotrupomorpha</taxon>
        <taxon>Chalcidoidea</taxon>
        <taxon>Aphelinidae</taxon>
        <taxon>Aphelininae</taxon>
        <taxon>Eretmocerus</taxon>
    </lineage>
</organism>
<dbReference type="EMBL" id="CM056743">
    <property type="protein sequence ID" value="KAJ8669777.1"/>
    <property type="molecule type" value="Genomic_DNA"/>
</dbReference>
<name>A0ACC2NHQ5_9HYME</name>
<evidence type="ECO:0000313" key="2">
    <source>
        <dbReference type="Proteomes" id="UP001239111"/>
    </source>
</evidence>
<proteinExistence type="predicted"/>
<reference evidence="1" key="1">
    <citation type="submission" date="2023-04" db="EMBL/GenBank/DDBJ databases">
        <title>A chromosome-level genome assembly of the parasitoid wasp Eretmocerus hayati.</title>
        <authorList>
            <person name="Zhong Y."/>
            <person name="Liu S."/>
            <person name="Liu Y."/>
        </authorList>
    </citation>
    <scope>NUCLEOTIDE SEQUENCE</scope>
    <source>
        <strain evidence="1">ZJU_SS_LIU_2023</strain>
    </source>
</reference>
<dbReference type="Proteomes" id="UP001239111">
    <property type="component" value="Chromosome 3"/>
</dbReference>
<sequence>MSDVELSDLDDDVTRIQEEAGDNVDEDARSERANVSGDEVKDGDNENGEGDAQKVDPVPTKKKPVRKMVVLNTERLKGNKGVHTIEKLYQGFKFNGKGHEKEDLDRVMKRLEYWAYRIFPKLEFDDFLSKCEHLGHKKDLQTFLKRYRLGLISADDVMNEIDEDEDREEDTAIERNESEIVRDTSASDAAFQRLLDESAPRGDTPVDQSAPRTTNTTQVEMIDDSEFERMLRENVNRVEQEKENGSTVAQEEVQDNQNVPITTNTSQAEVIDDSEFDKLLSENVPEAVQEKQNCPAVVSNPVSHMEIDDDDFDSLLAESGQAIEEATQQNSEQAS</sequence>
<evidence type="ECO:0000313" key="1">
    <source>
        <dbReference type="EMBL" id="KAJ8669777.1"/>
    </source>
</evidence>
<comment type="caution">
    <text evidence="1">The sequence shown here is derived from an EMBL/GenBank/DDBJ whole genome shotgun (WGS) entry which is preliminary data.</text>
</comment>
<accession>A0ACC2NHQ5</accession>
<gene>
    <name evidence="1" type="ORF">QAD02_001036</name>
</gene>
<keyword evidence="2" id="KW-1185">Reference proteome</keyword>
<protein>
    <submittedName>
        <fullName evidence="1">Uncharacterized protein</fullName>
    </submittedName>
</protein>